<sequence>MCSLRCAENGMQQRGGRRSDNRSGGLTSGEKETPQLGVASQEKLAVSQVERVLRHLKGDAGVREVKISQGLAPPSLHGVVSIAAASIRKAGKYQN</sequence>
<dbReference type="EMBL" id="JANPWB010000009">
    <property type="protein sequence ID" value="KAJ1150884.1"/>
    <property type="molecule type" value="Genomic_DNA"/>
</dbReference>
<proteinExistence type="predicted"/>
<evidence type="ECO:0000313" key="2">
    <source>
        <dbReference type="EMBL" id="KAJ1150884.1"/>
    </source>
</evidence>
<keyword evidence="3" id="KW-1185">Reference proteome</keyword>
<comment type="caution">
    <text evidence="2">The sequence shown here is derived from an EMBL/GenBank/DDBJ whole genome shotgun (WGS) entry which is preliminary data.</text>
</comment>
<gene>
    <name evidence="2" type="ORF">NDU88_003671</name>
</gene>
<feature type="region of interest" description="Disordered" evidence="1">
    <location>
        <begin position="1"/>
        <end position="42"/>
    </location>
</feature>
<evidence type="ECO:0000256" key="1">
    <source>
        <dbReference type="SAM" id="MobiDB-lite"/>
    </source>
</evidence>
<dbReference type="AlphaFoldDB" id="A0AAV7RDK4"/>
<organism evidence="2 3">
    <name type="scientific">Pleurodeles waltl</name>
    <name type="common">Iberian ribbed newt</name>
    <dbReference type="NCBI Taxonomy" id="8319"/>
    <lineage>
        <taxon>Eukaryota</taxon>
        <taxon>Metazoa</taxon>
        <taxon>Chordata</taxon>
        <taxon>Craniata</taxon>
        <taxon>Vertebrata</taxon>
        <taxon>Euteleostomi</taxon>
        <taxon>Amphibia</taxon>
        <taxon>Batrachia</taxon>
        <taxon>Caudata</taxon>
        <taxon>Salamandroidea</taxon>
        <taxon>Salamandridae</taxon>
        <taxon>Pleurodelinae</taxon>
        <taxon>Pleurodeles</taxon>
    </lineage>
</organism>
<evidence type="ECO:0000313" key="3">
    <source>
        <dbReference type="Proteomes" id="UP001066276"/>
    </source>
</evidence>
<protein>
    <submittedName>
        <fullName evidence="2">Uncharacterized protein</fullName>
    </submittedName>
</protein>
<name>A0AAV7RDK4_PLEWA</name>
<accession>A0AAV7RDK4</accession>
<reference evidence="2" key="1">
    <citation type="journal article" date="2022" name="bioRxiv">
        <title>Sequencing and chromosome-scale assembly of the giantPleurodeles waltlgenome.</title>
        <authorList>
            <person name="Brown T."/>
            <person name="Elewa A."/>
            <person name="Iarovenko S."/>
            <person name="Subramanian E."/>
            <person name="Araus A.J."/>
            <person name="Petzold A."/>
            <person name="Susuki M."/>
            <person name="Suzuki K.-i.T."/>
            <person name="Hayashi T."/>
            <person name="Toyoda A."/>
            <person name="Oliveira C."/>
            <person name="Osipova E."/>
            <person name="Leigh N.D."/>
            <person name="Simon A."/>
            <person name="Yun M.H."/>
        </authorList>
    </citation>
    <scope>NUCLEOTIDE SEQUENCE</scope>
    <source>
        <strain evidence="2">20211129_DDA</strain>
        <tissue evidence="2">Liver</tissue>
    </source>
</reference>
<dbReference type="Proteomes" id="UP001066276">
    <property type="component" value="Chromosome 5"/>
</dbReference>